<dbReference type="GO" id="GO:0004497">
    <property type="term" value="F:monooxygenase activity"/>
    <property type="evidence" value="ECO:0007669"/>
    <property type="project" value="UniProtKB-KW"/>
</dbReference>
<dbReference type="InterPro" id="IPR002401">
    <property type="entry name" value="Cyt_P450_E_grp-I"/>
</dbReference>
<evidence type="ECO:0000256" key="10">
    <source>
        <dbReference type="RuleBase" id="RU000461"/>
    </source>
</evidence>
<comment type="cofactor">
    <cofactor evidence="1 9">
        <name>heme</name>
        <dbReference type="ChEBI" id="CHEBI:30413"/>
    </cofactor>
</comment>
<comment type="pathway">
    <text evidence="2">Secondary metabolite biosynthesis.</text>
</comment>
<sequence>MISSIYELYNQFREISIFAAVTTILITSVALLKHNAKKPVGKKLPGPRGLPLVGNLLQIPKERPWVKMAEWTKIYGPIYRLKLGFSNLVVLGSPKVAIELLDRRSSKYSSRPRHIMTSEHVSRGLRMTFMPYGDLWKRERKLLHLLTQPKSAKLYEPIQSQESIQLCLDLIKSPENHWRHAQRYAGSTVLQITYSQRAINSSDRSITEMRNCNDKMIQTAVPGRYWVDSIPILNYLPYYICNWKKEASKIFEDSLNLFSNLYDSVAMNNDDENLEKYDGSRIFGDCFVKRIEILKDQYGLSRDHAVFLAGAMFGAGSDTTAAAIETFIFACATHPAKMIKAQEELDQTIGRDRLPQFSDQRNLNYCNAMIRELLRWRTVIPGGLAHMTTEDDTYEGYYIPKGTSVVANHWSIHLDEETYEDPEQFKPERFIDSGTGALKGTPWSEAGHHAFGFGRRSCPGIHIAERSLYITFSRILWAFEIIKYTDDDKSSMIDLNNFSTGFSSSPLPFKVKILPRDESVIKLLEDEADCIGLDALNILF</sequence>
<dbReference type="GO" id="GO:0005506">
    <property type="term" value="F:iron ion binding"/>
    <property type="evidence" value="ECO:0007669"/>
    <property type="project" value="InterPro"/>
</dbReference>
<dbReference type="PRINTS" id="PR00385">
    <property type="entry name" value="P450"/>
</dbReference>
<keyword evidence="5 9" id="KW-0479">Metal-binding</keyword>
<evidence type="ECO:0000256" key="7">
    <source>
        <dbReference type="ARBA" id="ARBA00023004"/>
    </source>
</evidence>
<evidence type="ECO:0000313" key="12">
    <source>
        <dbReference type="Proteomes" id="UP001153365"/>
    </source>
</evidence>
<comment type="similarity">
    <text evidence="3 10">Belongs to the cytochrome P450 family.</text>
</comment>
<evidence type="ECO:0000256" key="2">
    <source>
        <dbReference type="ARBA" id="ARBA00005179"/>
    </source>
</evidence>
<dbReference type="InterPro" id="IPR001128">
    <property type="entry name" value="Cyt_P450"/>
</dbReference>
<evidence type="ECO:0000256" key="5">
    <source>
        <dbReference type="ARBA" id="ARBA00022723"/>
    </source>
</evidence>
<dbReference type="PANTHER" id="PTHR46300">
    <property type="entry name" value="P450, PUTATIVE (EUROFUNG)-RELATED-RELATED"/>
    <property type="match status" value="1"/>
</dbReference>
<evidence type="ECO:0000256" key="9">
    <source>
        <dbReference type="PIRSR" id="PIRSR602401-1"/>
    </source>
</evidence>
<evidence type="ECO:0000256" key="4">
    <source>
        <dbReference type="ARBA" id="ARBA00022617"/>
    </source>
</evidence>
<dbReference type="Gene3D" id="1.10.630.10">
    <property type="entry name" value="Cytochrome P450"/>
    <property type="match status" value="1"/>
</dbReference>
<evidence type="ECO:0000256" key="6">
    <source>
        <dbReference type="ARBA" id="ARBA00023002"/>
    </source>
</evidence>
<name>A0AAV0BR77_PHAPC</name>
<dbReference type="GO" id="GO:0016705">
    <property type="term" value="F:oxidoreductase activity, acting on paired donors, with incorporation or reduction of molecular oxygen"/>
    <property type="evidence" value="ECO:0007669"/>
    <property type="project" value="InterPro"/>
</dbReference>
<organism evidence="11 12">
    <name type="scientific">Phakopsora pachyrhizi</name>
    <name type="common">Asian soybean rust disease fungus</name>
    <dbReference type="NCBI Taxonomy" id="170000"/>
    <lineage>
        <taxon>Eukaryota</taxon>
        <taxon>Fungi</taxon>
        <taxon>Dikarya</taxon>
        <taxon>Basidiomycota</taxon>
        <taxon>Pucciniomycotina</taxon>
        <taxon>Pucciniomycetes</taxon>
        <taxon>Pucciniales</taxon>
        <taxon>Phakopsoraceae</taxon>
        <taxon>Phakopsora</taxon>
    </lineage>
</organism>
<dbReference type="InterPro" id="IPR050364">
    <property type="entry name" value="Cytochrome_P450_fung"/>
</dbReference>
<dbReference type="InterPro" id="IPR036396">
    <property type="entry name" value="Cyt_P450_sf"/>
</dbReference>
<keyword evidence="4 9" id="KW-0349">Heme</keyword>
<dbReference type="EMBL" id="CALTRL010005951">
    <property type="protein sequence ID" value="CAH7688066.1"/>
    <property type="molecule type" value="Genomic_DNA"/>
</dbReference>
<comment type="caution">
    <text evidence="11">The sequence shown here is derived from an EMBL/GenBank/DDBJ whole genome shotgun (WGS) entry which is preliminary data.</text>
</comment>
<protein>
    <submittedName>
        <fullName evidence="11">Cytochrome P450</fullName>
    </submittedName>
</protein>
<gene>
    <name evidence="11" type="ORF">PPACK8108_LOCUS22968</name>
</gene>
<proteinExistence type="inferred from homology"/>
<reference evidence="11" key="1">
    <citation type="submission" date="2022-06" db="EMBL/GenBank/DDBJ databases">
        <authorList>
            <consortium name="SYNGENTA / RWTH Aachen University"/>
        </authorList>
    </citation>
    <scope>NUCLEOTIDE SEQUENCE</scope>
</reference>
<dbReference type="InterPro" id="IPR017972">
    <property type="entry name" value="Cyt_P450_CS"/>
</dbReference>
<dbReference type="PROSITE" id="PS00086">
    <property type="entry name" value="CYTOCHROME_P450"/>
    <property type="match status" value="1"/>
</dbReference>
<dbReference type="GO" id="GO:0020037">
    <property type="term" value="F:heme binding"/>
    <property type="evidence" value="ECO:0007669"/>
    <property type="project" value="InterPro"/>
</dbReference>
<feature type="binding site" description="axial binding residue" evidence="9">
    <location>
        <position position="458"/>
    </location>
    <ligand>
        <name>heme</name>
        <dbReference type="ChEBI" id="CHEBI:30413"/>
    </ligand>
    <ligandPart>
        <name>Fe</name>
        <dbReference type="ChEBI" id="CHEBI:18248"/>
    </ligandPart>
</feature>
<dbReference type="CDD" id="cd11065">
    <property type="entry name" value="CYP64-like"/>
    <property type="match status" value="1"/>
</dbReference>
<dbReference type="Proteomes" id="UP001153365">
    <property type="component" value="Unassembled WGS sequence"/>
</dbReference>
<evidence type="ECO:0000256" key="8">
    <source>
        <dbReference type="ARBA" id="ARBA00023033"/>
    </source>
</evidence>
<keyword evidence="7 9" id="KW-0408">Iron</keyword>
<dbReference type="SUPFAM" id="SSF48264">
    <property type="entry name" value="Cytochrome P450"/>
    <property type="match status" value="1"/>
</dbReference>
<accession>A0AAV0BR77</accession>
<keyword evidence="12" id="KW-1185">Reference proteome</keyword>
<dbReference type="Pfam" id="PF00067">
    <property type="entry name" value="p450"/>
    <property type="match status" value="1"/>
</dbReference>
<dbReference type="AlphaFoldDB" id="A0AAV0BR77"/>
<evidence type="ECO:0000256" key="3">
    <source>
        <dbReference type="ARBA" id="ARBA00010617"/>
    </source>
</evidence>
<dbReference type="PANTHER" id="PTHR46300:SF1">
    <property type="entry name" value="P450, PUTATIVE (EUROFUNG)-RELATED"/>
    <property type="match status" value="1"/>
</dbReference>
<evidence type="ECO:0000313" key="11">
    <source>
        <dbReference type="EMBL" id="CAH7688066.1"/>
    </source>
</evidence>
<evidence type="ECO:0000256" key="1">
    <source>
        <dbReference type="ARBA" id="ARBA00001971"/>
    </source>
</evidence>
<dbReference type="PRINTS" id="PR00463">
    <property type="entry name" value="EP450I"/>
</dbReference>
<keyword evidence="6 10" id="KW-0560">Oxidoreductase</keyword>
<keyword evidence="8 10" id="KW-0503">Monooxygenase</keyword>